<feature type="region of interest" description="Disordered" evidence="1">
    <location>
        <begin position="190"/>
        <end position="230"/>
    </location>
</feature>
<organism evidence="3">
    <name type="scientific">Prunus dulcis</name>
    <name type="common">Almond</name>
    <name type="synonym">Amygdalus dulcis</name>
    <dbReference type="NCBI Taxonomy" id="3755"/>
    <lineage>
        <taxon>Eukaryota</taxon>
        <taxon>Viridiplantae</taxon>
        <taxon>Streptophyta</taxon>
        <taxon>Embryophyta</taxon>
        <taxon>Tracheophyta</taxon>
        <taxon>Spermatophyta</taxon>
        <taxon>Magnoliopsida</taxon>
        <taxon>eudicotyledons</taxon>
        <taxon>Gunneridae</taxon>
        <taxon>Pentapetalae</taxon>
        <taxon>rosids</taxon>
        <taxon>fabids</taxon>
        <taxon>Rosales</taxon>
        <taxon>Rosaceae</taxon>
        <taxon>Amygdaloideae</taxon>
        <taxon>Amygdaleae</taxon>
        <taxon>Prunus</taxon>
    </lineage>
</organism>
<reference evidence="3" key="1">
    <citation type="journal article" date="2019" name="Science">
        <title>Mutation of a bHLH transcription factor allowed almond domestication.</title>
        <authorList>
            <person name="Sanchez-Perez R."/>
            <person name="Pavan S."/>
            <person name="Mazzeo R."/>
            <person name="Moldovan C."/>
            <person name="Aiese Cigliano R."/>
            <person name="Del Cueto J."/>
            <person name="Ricciardi F."/>
            <person name="Lotti C."/>
            <person name="Ricciardi L."/>
            <person name="Dicenta F."/>
            <person name="Lopez-Marques R.L."/>
            <person name="Lindberg Moller B."/>
        </authorList>
    </citation>
    <scope>NUCLEOTIDE SEQUENCE</scope>
</reference>
<accession>A0A4Y1R5U6</accession>
<feature type="non-terminal residue" evidence="3">
    <location>
        <position position="1"/>
    </location>
</feature>
<dbReference type="InterPro" id="IPR056689">
    <property type="entry name" value="DUF7787"/>
</dbReference>
<dbReference type="EMBL" id="AP019299">
    <property type="protein sequence ID" value="BBG99366.1"/>
    <property type="molecule type" value="Genomic_DNA"/>
</dbReference>
<dbReference type="PANTHER" id="PTHR35096">
    <property type="entry name" value="BNAA08G28570D PROTEIN"/>
    <property type="match status" value="1"/>
</dbReference>
<evidence type="ECO:0000313" key="3">
    <source>
        <dbReference type="EMBL" id="BBG99366.1"/>
    </source>
</evidence>
<evidence type="ECO:0000259" key="2">
    <source>
        <dbReference type="Pfam" id="PF25042"/>
    </source>
</evidence>
<sequence length="274" mass="30265">AGYAKLDAHINRTVVVGHKKAQKTQKKKKKAELAKMETVRASKAKTKGLNDKLSLEDYLLLIQSHSDLHLTKVHLNQIISMHGYKKLHKVPKKLLNDAVSTLTLVEPSRSTLRKYISPLVITTLEDVVADLDHLNWKECCITSIETLSSWQNAHSSLPLTSPQQDVVRYSKHQPSALLALGSTPYGAVSAPDGASLPSRASETARHPAQKLAPKRKRKTSPRGGGGAHAALHSVSYGSTQSNFFQSFALSWREFATGVVLPQWRFKKSCKQSPY</sequence>
<dbReference type="AlphaFoldDB" id="A0A4Y1R5U6"/>
<feature type="domain" description="DUF7787" evidence="2">
    <location>
        <begin position="50"/>
        <end position="105"/>
    </location>
</feature>
<protein>
    <recommendedName>
        <fullName evidence="2">DUF7787 domain-containing protein</fullName>
    </recommendedName>
</protein>
<proteinExistence type="predicted"/>
<dbReference type="PANTHER" id="PTHR35096:SF8">
    <property type="entry name" value="OS03G0308600 PROTEIN"/>
    <property type="match status" value="1"/>
</dbReference>
<gene>
    <name evidence="3" type="ORF">Prudu_009032</name>
</gene>
<name>A0A4Y1R5U6_PRUDU</name>
<evidence type="ECO:0000256" key="1">
    <source>
        <dbReference type="SAM" id="MobiDB-lite"/>
    </source>
</evidence>
<dbReference type="Pfam" id="PF25042">
    <property type="entry name" value="DUF7787"/>
    <property type="match status" value="1"/>
</dbReference>